<gene>
    <name evidence="4" type="ORF">LOCC1_G001366</name>
</gene>
<dbReference type="InterPro" id="IPR036322">
    <property type="entry name" value="WD40_repeat_dom_sf"/>
</dbReference>
<dbReference type="InterPro" id="IPR001680">
    <property type="entry name" value="WD40_rpt"/>
</dbReference>
<feature type="signal peptide" evidence="2">
    <location>
        <begin position="1"/>
        <end position="24"/>
    </location>
</feature>
<protein>
    <recommendedName>
        <fullName evidence="3">Ubiquitin-like domain-containing protein</fullName>
    </recommendedName>
</protein>
<name>A0A8H8S6B7_9HELO</name>
<dbReference type="EMBL" id="QGMI01000023">
    <property type="protein sequence ID" value="TVY49065.1"/>
    <property type="molecule type" value="Genomic_DNA"/>
</dbReference>
<dbReference type="PROSITE" id="PS50294">
    <property type="entry name" value="WD_REPEATS_REGION"/>
    <property type="match status" value="1"/>
</dbReference>
<reference evidence="4 5" key="1">
    <citation type="submission" date="2018-05" db="EMBL/GenBank/DDBJ databases">
        <title>Genome sequencing and assembly of the regulated plant pathogen Lachnellula willkommii and related sister species for the development of diagnostic species identification markers.</title>
        <authorList>
            <person name="Giroux E."/>
            <person name="Bilodeau G."/>
        </authorList>
    </citation>
    <scope>NUCLEOTIDE SEQUENCE [LARGE SCALE GENOMIC DNA]</scope>
    <source>
        <strain evidence="4 5">CBS 160.35</strain>
    </source>
</reference>
<dbReference type="PANTHER" id="PTHR38886:SF1">
    <property type="entry name" value="NACHT-NTPASE AND P-LOOP NTPASES N-TERMINAL DOMAIN-CONTAINING PROTEIN"/>
    <property type="match status" value="1"/>
</dbReference>
<dbReference type="InterPro" id="IPR015943">
    <property type="entry name" value="WD40/YVTN_repeat-like_dom_sf"/>
</dbReference>
<evidence type="ECO:0000256" key="1">
    <source>
        <dbReference type="PROSITE-ProRule" id="PRU00221"/>
    </source>
</evidence>
<dbReference type="SUPFAM" id="SSF50978">
    <property type="entry name" value="WD40 repeat-like"/>
    <property type="match status" value="1"/>
</dbReference>
<dbReference type="OrthoDB" id="3045089at2759"/>
<evidence type="ECO:0000256" key="2">
    <source>
        <dbReference type="SAM" id="SignalP"/>
    </source>
</evidence>
<sequence>MAGFGWSVGDLVASLQLVVKIAGALKETGGAKSDYQESIDFLFGLETTLQNLRSVAPILVNQSQETAVQLEAQKIVKPLSIFLAKIQKLNGDLGLESKRNPWRTAPRKVQWAVFVSKEVKKLRDRISVPMFSLNILLQSQTLHAVSSLQERLPSDISERLASGIENAVSKGLRDELDSLRGMMRRYEVYSTVTPGDKSREADQTTQSLTALQPEQLPLGQPAGQSPDSSLNSRLEKLANDQLVEMKSLKTSLSTITALQRLPPAVSKSKDPCMSSITPFSELKRTFAKCIVLLVLSLRELFNSTLIYLGPHFLLFMLTFKELGSRIPKMLLGNNNILFEDVLGRRKYLPVEFFQHYNVFNTFLRESFTGVPGQRYVFNQQYRLTDSRNELVDSTIWKQTIEKRSKIMMAVILGKLTEDEISCPSSSCSLIYTTNVSVNDFAKPNQTGSLKYLEVGSKDTDLSSFFSELPAPATGPSENGWSKAEVISISVEEKELQGGDFPTPSGKTTASPWEFDQDLVHFKRVQVADVPNQKVLPQSSVLLQLLVVLSRMRDLTDFSITRSGTQDSMRQSLEAVLAQVANCTQIINVFLEHQSFEVLELNAGRDWKTNIWSAASVGSVQLSLVSKELISVAQLLYQDLQRTHKIVTANEVFARLNQTVELFNIRSSYLNGSLNLLKKIDDTWRLGGRMIRREIDSLPSPQIEEERIANDAPRDHGVATCLVVTPRYIVVALDNGLISIFDHKNKFLRNLRGHQTSVRAMAVHFEIDDILVSGGGGATVHVWDMNTG</sequence>
<dbReference type="Proteomes" id="UP000443090">
    <property type="component" value="Unassembled WGS sequence"/>
</dbReference>
<dbReference type="PROSITE" id="PS50082">
    <property type="entry name" value="WD_REPEATS_2"/>
    <property type="match status" value="1"/>
</dbReference>
<keyword evidence="1" id="KW-0853">WD repeat</keyword>
<feature type="chain" id="PRO_5034917569" description="Ubiquitin-like domain-containing protein" evidence="2">
    <location>
        <begin position="25"/>
        <end position="787"/>
    </location>
</feature>
<evidence type="ECO:0000313" key="5">
    <source>
        <dbReference type="Proteomes" id="UP000443090"/>
    </source>
</evidence>
<organism evidence="4 5">
    <name type="scientific">Lachnellula occidentalis</name>
    <dbReference type="NCBI Taxonomy" id="215460"/>
    <lineage>
        <taxon>Eukaryota</taxon>
        <taxon>Fungi</taxon>
        <taxon>Dikarya</taxon>
        <taxon>Ascomycota</taxon>
        <taxon>Pezizomycotina</taxon>
        <taxon>Leotiomycetes</taxon>
        <taxon>Helotiales</taxon>
        <taxon>Lachnaceae</taxon>
        <taxon>Lachnellula</taxon>
    </lineage>
</organism>
<proteinExistence type="predicted"/>
<feature type="domain" description="Ubiquitin-like" evidence="3">
    <location>
        <begin position="333"/>
        <end position="412"/>
    </location>
</feature>
<dbReference type="Pfam" id="PF22893">
    <property type="entry name" value="ULD_2"/>
    <property type="match status" value="1"/>
</dbReference>
<dbReference type="Gene3D" id="2.130.10.10">
    <property type="entry name" value="YVTN repeat-like/Quinoprotein amine dehydrogenase"/>
    <property type="match status" value="1"/>
</dbReference>
<comment type="caution">
    <text evidence="4">The sequence shown here is derived from an EMBL/GenBank/DDBJ whole genome shotgun (WGS) entry which is preliminary data.</text>
</comment>
<accession>A0A8H8S6B7</accession>
<dbReference type="PANTHER" id="PTHR38886">
    <property type="entry name" value="SESA DOMAIN-CONTAINING PROTEIN"/>
    <property type="match status" value="1"/>
</dbReference>
<dbReference type="AlphaFoldDB" id="A0A8H8S6B7"/>
<keyword evidence="5" id="KW-1185">Reference proteome</keyword>
<evidence type="ECO:0000259" key="3">
    <source>
        <dbReference type="Pfam" id="PF22893"/>
    </source>
</evidence>
<evidence type="ECO:0000313" key="4">
    <source>
        <dbReference type="EMBL" id="TVY49065.1"/>
    </source>
</evidence>
<dbReference type="InterPro" id="IPR054464">
    <property type="entry name" value="ULD_fung"/>
</dbReference>
<feature type="repeat" description="WD" evidence="1">
    <location>
        <begin position="750"/>
        <end position="787"/>
    </location>
</feature>
<dbReference type="SMART" id="SM00320">
    <property type="entry name" value="WD40"/>
    <property type="match status" value="1"/>
</dbReference>
<keyword evidence="2" id="KW-0732">Signal</keyword>